<keyword evidence="3" id="KW-1185">Reference proteome</keyword>
<dbReference type="SUPFAM" id="SSF56281">
    <property type="entry name" value="Metallo-hydrolase/oxidoreductase"/>
    <property type="match status" value="1"/>
</dbReference>
<evidence type="ECO:0000313" key="2">
    <source>
        <dbReference type="EMBL" id="MFD0917018.1"/>
    </source>
</evidence>
<comment type="caution">
    <text evidence="2">The sequence shown here is derived from an EMBL/GenBank/DDBJ whole genome shotgun (WGS) entry which is preliminary data.</text>
</comment>
<dbReference type="PANTHER" id="PTHR39189:SF1">
    <property type="entry name" value="UPF0173 METAL-DEPENDENT HYDROLASE YTKL"/>
    <property type="match status" value="1"/>
</dbReference>
<gene>
    <name evidence="2" type="ORF">ACFQ14_11415</name>
</gene>
<accession>A0ABW3FH24</accession>
<organism evidence="2 3">
    <name type="scientific">Pseudahrensia aquimaris</name>
    <dbReference type="NCBI Taxonomy" id="744461"/>
    <lineage>
        <taxon>Bacteria</taxon>
        <taxon>Pseudomonadati</taxon>
        <taxon>Pseudomonadota</taxon>
        <taxon>Alphaproteobacteria</taxon>
        <taxon>Hyphomicrobiales</taxon>
        <taxon>Ahrensiaceae</taxon>
        <taxon>Pseudahrensia</taxon>
    </lineage>
</organism>
<keyword evidence="1" id="KW-0732">Signal</keyword>
<protein>
    <submittedName>
        <fullName evidence="2">MBL fold metallo-hydrolase</fullName>
    </submittedName>
</protein>
<reference evidence="3" key="1">
    <citation type="journal article" date="2019" name="Int. J. Syst. Evol. Microbiol.">
        <title>The Global Catalogue of Microorganisms (GCM) 10K type strain sequencing project: providing services to taxonomists for standard genome sequencing and annotation.</title>
        <authorList>
            <consortium name="The Broad Institute Genomics Platform"/>
            <consortium name="The Broad Institute Genome Sequencing Center for Infectious Disease"/>
            <person name="Wu L."/>
            <person name="Ma J."/>
        </authorList>
    </citation>
    <scope>NUCLEOTIDE SEQUENCE [LARGE SCALE GENOMIC DNA]</scope>
    <source>
        <strain evidence="3">CCUG 60023</strain>
    </source>
</reference>
<dbReference type="PANTHER" id="PTHR39189">
    <property type="entry name" value="UPF0173 METAL-DEPENDENT HYDROLASE YTKL"/>
    <property type="match status" value="1"/>
</dbReference>
<dbReference type="EMBL" id="JBHTJV010000009">
    <property type="protein sequence ID" value="MFD0917018.1"/>
    <property type="molecule type" value="Genomic_DNA"/>
</dbReference>
<dbReference type="InterPro" id="IPR036866">
    <property type="entry name" value="RibonucZ/Hydroxyglut_hydro"/>
</dbReference>
<proteinExistence type="predicted"/>
<feature type="chain" id="PRO_5046439985" evidence="1">
    <location>
        <begin position="28"/>
        <end position="286"/>
    </location>
</feature>
<dbReference type="Proteomes" id="UP001597101">
    <property type="component" value="Unassembled WGS sequence"/>
</dbReference>
<dbReference type="Gene3D" id="3.60.15.10">
    <property type="entry name" value="Ribonuclease Z/Hydroxyacylglutathione hydrolase-like"/>
    <property type="match status" value="1"/>
</dbReference>
<evidence type="ECO:0000256" key="1">
    <source>
        <dbReference type="SAM" id="SignalP"/>
    </source>
</evidence>
<feature type="signal peptide" evidence="1">
    <location>
        <begin position="1"/>
        <end position="27"/>
    </location>
</feature>
<evidence type="ECO:0000313" key="3">
    <source>
        <dbReference type="Proteomes" id="UP001597101"/>
    </source>
</evidence>
<dbReference type="RefSeq" id="WP_377212858.1">
    <property type="nucleotide sequence ID" value="NZ_JBHTJV010000009.1"/>
</dbReference>
<name>A0ABW3FH24_9HYPH</name>
<sequence>MFSPRKTSLALATAAFAFVAQLIPASAQSKGPVSTCLAVADNLRGPEMPHVQFASFKSAELSQFEVAISYQGHSMYLIETASGERIITDYAGWTTDGVVPTIATMNQAHSSHYTNSYDPNVTRAFRGWNNEPGKIAEHNEQINDVIVRNVTTDLLRYGTVPDGNSIFIFEVAGLCIGHLGHLHHKLSEDHLAKIGRLDVVMVPVDGGLTLRHDSVRELLDRLRSSVILPMHVRFAGALPQFLAHLGDDIPVQTVSEKKLVLSLRNLPKQPTVMLMPGVSYAPRSFD</sequence>
<dbReference type="Pfam" id="PF13483">
    <property type="entry name" value="Lactamase_B_3"/>
    <property type="match status" value="1"/>
</dbReference>